<accession>A0A934S7E7</accession>
<dbReference type="InterPro" id="IPR013783">
    <property type="entry name" value="Ig-like_fold"/>
</dbReference>
<feature type="region of interest" description="Disordered" evidence="6">
    <location>
        <begin position="45"/>
        <end position="79"/>
    </location>
</feature>
<dbReference type="AlphaFoldDB" id="A0A934S7E7"/>
<dbReference type="Gene3D" id="2.60.40.10">
    <property type="entry name" value="Immunoglobulins"/>
    <property type="match status" value="1"/>
</dbReference>
<comment type="similarity">
    <text evidence="1">Belongs to the glycosyl hydrolase 29 family.</text>
</comment>
<dbReference type="GO" id="GO:0016139">
    <property type="term" value="P:glycoside catabolic process"/>
    <property type="evidence" value="ECO:0007669"/>
    <property type="project" value="TreeGrafter"/>
</dbReference>
<feature type="domain" description="Ig-like" evidence="9">
    <location>
        <begin position="249"/>
        <end position="329"/>
    </location>
</feature>
<dbReference type="InterPro" id="IPR000421">
    <property type="entry name" value="FA58C"/>
</dbReference>
<keyword evidence="4" id="KW-0378">Hydrolase</keyword>
<evidence type="ECO:0000313" key="11">
    <source>
        <dbReference type="Proteomes" id="UP000603141"/>
    </source>
</evidence>
<evidence type="ECO:0000256" key="2">
    <source>
        <dbReference type="ARBA" id="ARBA00012662"/>
    </source>
</evidence>
<dbReference type="SUPFAM" id="SSF49785">
    <property type="entry name" value="Galactose-binding domain-like"/>
    <property type="match status" value="1"/>
</dbReference>
<evidence type="ECO:0000256" key="1">
    <source>
        <dbReference type="ARBA" id="ARBA00007951"/>
    </source>
</evidence>
<dbReference type="InterPro" id="IPR017853">
    <property type="entry name" value="GH"/>
</dbReference>
<keyword evidence="5" id="KW-0326">Glycosidase</keyword>
<proteinExistence type="inferred from homology"/>
<evidence type="ECO:0000256" key="4">
    <source>
        <dbReference type="ARBA" id="ARBA00022801"/>
    </source>
</evidence>
<dbReference type="SUPFAM" id="SSF48726">
    <property type="entry name" value="Immunoglobulin"/>
    <property type="match status" value="1"/>
</dbReference>
<dbReference type="Pfam" id="PF00754">
    <property type="entry name" value="F5_F8_type_C"/>
    <property type="match status" value="1"/>
</dbReference>
<dbReference type="EMBL" id="JAENIJ010000033">
    <property type="protein sequence ID" value="MBK1884051.1"/>
    <property type="molecule type" value="Genomic_DNA"/>
</dbReference>
<gene>
    <name evidence="10" type="ORF">JIN85_16650</name>
</gene>
<dbReference type="PROSITE" id="PS50022">
    <property type="entry name" value="FA58C_3"/>
    <property type="match status" value="1"/>
</dbReference>
<evidence type="ECO:0000256" key="3">
    <source>
        <dbReference type="ARBA" id="ARBA00022729"/>
    </source>
</evidence>
<sequence length="925" mass="101525">MQKLREAFPNLSRRAVAAGICTGLMALASTSAAVEVEAIYHLGENETQSSNRPTDSSGKGRNFSSELNGGSVQISSEQPPFGSTRYYTFNGTNQGFYDVNYNAPENNIGIEAWVKIGDLTQSDRTIFSTGGNEGGLQIAYNINAGGLCGALAGKTYVGKSYVPSSTSEWVHVALVRDAGTTTFYVNGVAWGDSNTSIPNDGSVLHLAVNSGAGAYFKGAVDEVRIFSFEAGTFDPHDLLWYQSPTADAPRFLEQPKDFAVREGGIARLTAEVAGGEPLNYQWIRDADSAVVGSDAILDIPAFSANLAGAYHLKVSNALGEATSSSANLSITPYQEPEPATVPSKFQQAQIDRKYGLFCHFGINTFLDQEWSDGSASATRYAPTAIDADQWVMAAKEAGMRYFILTTKHHDGFCLWDSKWTTYDVGASGNTTDVVKAVSDACRRHGLKFAIYYSFWDRHEPSYRAADFSGYITYMKNQLTELLTNYGPVCEIWFDGAWDRPAEDWKVPEIYDLVKSLQPECQITVNRNIGLPGLGLGSNDIHPTDQKEGDPIRFFPTDFRTHDPEMPAFPDNKLFQHGAELYYLPFEATVTMSPDDEWFYHPDQLGSKSLRSLERYFDIATAQNNILVFNAPPDRNGRLLDSNVATLKELAYRLGLEPGRPFPKNLAEGATASASSVWDNNTANWGASFAIDENPDSRWAAASSDSTSSWLELDFGAETVFDRVILNEYLENGVGRAKTFELDAWSDGEWQSVHQGTTIGESLRVDLSPVTTSKLRLKILTSSGPVSISMLKIQNSSKPDPSTSSYKVWQQQGFSTADIEQGLAEPDHSPGGDGVPNVMKFALGITQPKRPVSSEMMPKLAMEDGATFSFFRATQDAVYQVEQSQDLLNWEELITNPGEVGQMVQVRIADDEAGANFVRLWVNTDR</sequence>
<dbReference type="InterPro" id="IPR008979">
    <property type="entry name" value="Galactose-bd-like_sf"/>
</dbReference>
<name>A0A934S7E7_9BACT</name>
<feature type="domain" description="F5/8 type C" evidence="8">
    <location>
        <begin position="648"/>
        <end position="752"/>
    </location>
</feature>
<dbReference type="PROSITE" id="PS50835">
    <property type="entry name" value="IG_LIKE"/>
    <property type="match status" value="1"/>
</dbReference>
<dbReference type="GO" id="GO:0006004">
    <property type="term" value="P:fucose metabolic process"/>
    <property type="evidence" value="ECO:0007669"/>
    <property type="project" value="TreeGrafter"/>
</dbReference>
<dbReference type="InterPro" id="IPR057739">
    <property type="entry name" value="Glyco_hydro_29_N"/>
</dbReference>
<comment type="caution">
    <text evidence="10">The sequence shown here is derived from an EMBL/GenBank/DDBJ whole genome shotgun (WGS) entry which is preliminary data.</text>
</comment>
<reference evidence="10" key="1">
    <citation type="submission" date="2021-01" db="EMBL/GenBank/DDBJ databases">
        <title>Modified the classification status of verrucomicrobia.</title>
        <authorList>
            <person name="Feng X."/>
        </authorList>
    </citation>
    <scope>NUCLEOTIDE SEQUENCE</scope>
    <source>
        <strain evidence="10">KCTC 22041</strain>
    </source>
</reference>
<dbReference type="Gene3D" id="3.20.20.80">
    <property type="entry name" value="Glycosidases"/>
    <property type="match status" value="1"/>
</dbReference>
<dbReference type="Pfam" id="PF13385">
    <property type="entry name" value="Laminin_G_3"/>
    <property type="match status" value="1"/>
</dbReference>
<dbReference type="InterPro" id="IPR013320">
    <property type="entry name" value="ConA-like_dom_sf"/>
</dbReference>
<dbReference type="SUPFAM" id="SSF49899">
    <property type="entry name" value="Concanavalin A-like lectins/glucanases"/>
    <property type="match status" value="1"/>
</dbReference>
<dbReference type="EC" id="3.2.1.51" evidence="2"/>
<dbReference type="PANTHER" id="PTHR10030:SF37">
    <property type="entry name" value="ALPHA-L-FUCOSIDASE-RELATED"/>
    <property type="match status" value="1"/>
</dbReference>
<organism evidence="10 11">
    <name type="scientific">Luteolibacter pohnpeiensis</name>
    <dbReference type="NCBI Taxonomy" id="454153"/>
    <lineage>
        <taxon>Bacteria</taxon>
        <taxon>Pseudomonadati</taxon>
        <taxon>Verrucomicrobiota</taxon>
        <taxon>Verrucomicrobiia</taxon>
        <taxon>Verrucomicrobiales</taxon>
        <taxon>Verrucomicrobiaceae</taxon>
        <taxon>Luteolibacter</taxon>
    </lineage>
</organism>
<dbReference type="Proteomes" id="UP000603141">
    <property type="component" value="Unassembled WGS sequence"/>
</dbReference>
<dbReference type="SMART" id="SM00812">
    <property type="entry name" value="Alpha_L_fucos"/>
    <property type="match status" value="1"/>
</dbReference>
<dbReference type="Gene3D" id="2.60.120.200">
    <property type="match status" value="1"/>
</dbReference>
<dbReference type="SUPFAM" id="SSF51445">
    <property type="entry name" value="(Trans)glycosidases"/>
    <property type="match status" value="1"/>
</dbReference>
<dbReference type="Pfam" id="PF01120">
    <property type="entry name" value="Alpha_L_fucos"/>
    <property type="match status" value="1"/>
</dbReference>
<feature type="signal peptide" evidence="7">
    <location>
        <begin position="1"/>
        <end position="33"/>
    </location>
</feature>
<keyword evidence="3 7" id="KW-0732">Signal</keyword>
<dbReference type="InterPro" id="IPR007110">
    <property type="entry name" value="Ig-like_dom"/>
</dbReference>
<evidence type="ECO:0000259" key="9">
    <source>
        <dbReference type="PROSITE" id="PS50835"/>
    </source>
</evidence>
<dbReference type="GO" id="GO:0005764">
    <property type="term" value="C:lysosome"/>
    <property type="evidence" value="ECO:0007669"/>
    <property type="project" value="TreeGrafter"/>
</dbReference>
<evidence type="ECO:0000256" key="6">
    <source>
        <dbReference type="SAM" id="MobiDB-lite"/>
    </source>
</evidence>
<dbReference type="InterPro" id="IPR036179">
    <property type="entry name" value="Ig-like_dom_sf"/>
</dbReference>
<protein>
    <recommendedName>
        <fullName evidence="2">alpha-L-fucosidase</fullName>
        <ecNumber evidence="2">3.2.1.51</ecNumber>
    </recommendedName>
</protein>
<dbReference type="GO" id="GO:0004560">
    <property type="term" value="F:alpha-L-fucosidase activity"/>
    <property type="evidence" value="ECO:0007669"/>
    <property type="project" value="InterPro"/>
</dbReference>
<keyword evidence="11" id="KW-1185">Reference proteome</keyword>
<evidence type="ECO:0000256" key="7">
    <source>
        <dbReference type="SAM" id="SignalP"/>
    </source>
</evidence>
<dbReference type="RefSeq" id="WP_200272868.1">
    <property type="nucleotide sequence ID" value="NZ_JAENIJ010000033.1"/>
</dbReference>
<evidence type="ECO:0000259" key="8">
    <source>
        <dbReference type="PROSITE" id="PS50022"/>
    </source>
</evidence>
<feature type="chain" id="PRO_5037267402" description="alpha-L-fucosidase" evidence="7">
    <location>
        <begin position="34"/>
        <end position="925"/>
    </location>
</feature>
<feature type="compositionally biased region" description="Polar residues" evidence="6">
    <location>
        <begin position="45"/>
        <end position="78"/>
    </location>
</feature>
<evidence type="ECO:0000313" key="10">
    <source>
        <dbReference type="EMBL" id="MBK1884051.1"/>
    </source>
</evidence>
<evidence type="ECO:0000256" key="5">
    <source>
        <dbReference type="ARBA" id="ARBA00023295"/>
    </source>
</evidence>
<dbReference type="InterPro" id="IPR000933">
    <property type="entry name" value="Glyco_hydro_29"/>
</dbReference>
<dbReference type="Gene3D" id="2.60.120.260">
    <property type="entry name" value="Galactose-binding domain-like"/>
    <property type="match status" value="1"/>
</dbReference>
<dbReference type="PANTHER" id="PTHR10030">
    <property type="entry name" value="ALPHA-L-FUCOSIDASE"/>
    <property type="match status" value="1"/>
</dbReference>